<evidence type="ECO:0000256" key="6">
    <source>
        <dbReference type="SAM" id="Phobius"/>
    </source>
</evidence>
<comment type="caution">
    <text evidence="7">The sequence shown here is derived from an EMBL/GenBank/DDBJ whole genome shotgun (WGS) entry which is preliminary data.</text>
</comment>
<protein>
    <recommendedName>
        <fullName evidence="9">Cell wall anchored protein</fullName>
    </recommendedName>
</protein>
<accession>A0AAV9MY48</accession>
<dbReference type="AlphaFoldDB" id="A0AAV9MY48"/>
<evidence type="ECO:0000256" key="5">
    <source>
        <dbReference type="SAM" id="MobiDB-lite"/>
    </source>
</evidence>
<feature type="transmembrane region" description="Helical" evidence="6">
    <location>
        <begin position="371"/>
        <end position="398"/>
    </location>
</feature>
<dbReference type="GO" id="GO:0016020">
    <property type="term" value="C:membrane"/>
    <property type="evidence" value="ECO:0007669"/>
    <property type="project" value="UniProtKB-SubCell"/>
</dbReference>
<dbReference type="GeneID" id="89975565"/>
<dbReference type="PANTHER" id="PTHR15549">
    <property type="entry name" value="PAIRED IMMUNOGLOBULIN-LIKE TYPE 2 RECEPTOR"/>
    <property type="match status" value="1"/>
</dbReference>
<evidence type="ECO:0000256" key="4">
    <source>
        <dbReference type="ARBA" id="ARBA00023136"/>
    </source>
</evidence>
<name>A0AAV9MY48_9EURO</name>
<keyword evidence="2 6" id="KW-0812">Transmembrane</keyword>
<evidence type="ECO:0000313" key="7">
    <source>
        <dbReference type="EMBL" id="KAK5046638.1"/>
    </source>
</evidence>
<evidence type="ECO:0000256" key="1">
    <source>
        <dbReference type="ARBA" id="ARBA00004167"/>
    </source>
</evidence>
<dbReference type="EMBL" id="JAVRRD010000029">
    <property type="protein sequence ID" value="KAK5046638.1"/>
    <property type="molecule type" value="Genomic_DNA"/>
</dbReference>
<feature type="region of interest" description="Disordered" evidence="5">
    <location>
        <begin position="337"/>
        <end position="367"/>
    </location>
</feature>
<dbReference type="Gene3D" id="2.120.10.80">
    <property type="entry name" value="Kelch-type beta propeller"/>
    <property type="match status" value="1"/>
</dbReference>
<evidence type="ECO:0000313" key="8">
    <source>
        <dbReference type="Proteomes" id="UP001358417"/>
    </source>
</evidence>
<feature type="compositionally biased region" description="Low complexity" evidence="5">
    <location>
        <begin position="337"/>
        <end position="362"/>
    </location>
</feature>
<keyword evidence="8" id="KW-1185">Reference proteome</keyword>
<sequence>MFGGSTLNFNQSFPYYLIPPTEQYAMWQYDMSNDLWAAFDTSSSGISIPSWGANAEATDHGLAFYVGGQLDAGTANTTQDLGEDTVGVGGMVVLDTTSTRIKNVTVEDSIKSNRQGAGMVYVDNFGDAGVLVLVGGRTDTDGFLPMDEVSIFDVGSTDLGDNASADKNKWYRQKTSGPVPNSRTDFCLVAAPSQDNSSTNIYMYGGRSNGAIFDDIYVLSIPSFTWIKVFVGESARWSVTCHFIPPRQMITIGGGGDSTTDIAADCDWEYKSLAVLDMSTIGWSSTYDANAGPYKIPDSVVKIIGGSPQGNATKIQPTDGWSDDALATLFTIKTVTSDTSDPPSVTTSSTSASTPTTSTASSGTPEPAKKLSVGAIAGIAVGGVALIALIAGGIFFFLRSRRTRRLSQHDIALIEKDGLPSYSIAASLSRAELVGTPQAAELSAKQNGHDHDGKPLPVEKDGGILRVAPVEMDARARARANTPIEME</sequence>
<evidence type="ECO:0000256" key="2">
    <source>
        <dbReference type="ARBA" id="ARBA00022692"/>
    </source>
</evidence>
<evidence type="ECO:0008006" key="9">
    <source>
        <dbReference type="Google" id="ProtNLM"/>
    </source>
</evidence>
<dbReference type="GO" id="GO:0071944">
    <property type="term" value="C:cell periphery"/>
    <property type="evidence" value="ECO:0007669"/>
    <property type="project" value="UniProtKB-ARBA"/>
</dbReference>
<reference evidence="7 8" key="1">
    <citation type="submission" date="2023-08" db="EMBL/GenBank/DDBJ databases">
        <title>Black Yeasts Isolated from many extreme environments.</title>
        <authorList>
            <person name="Coleine C."/>
            <person name="Stajich J.E."/>
            <person name="Selbmann L."/>
        </authorList>
    </citation>
    <scope>NUCLEOTIDE SEQUENCE [LARGE SCALE GENOMIC DNA]</scope>
    <source>
        <strain evidence="7 8">CCFEE 5792</strain>
    </source>
</reference>
<dbReference type="InterPro" id="IPR011043">
    <property type="entry name" value="Gal_Oxase/kelch_b-propeller"/>
</dbReference>
<dbReference type="PANTHER" id="PTHR15549:SF26">
    <property type="entry name" value="AXIAL BUDDING PATTERN PROTEIN 2-RELATED"/>
    <property type="match status" value="1"/>
</dbReference>
<dbReference type="RefSeq" id="XP_064702221.1">
    <property type="nucleotide sequence ID" value="XM_064850952.1"/>
</dbReference>
<dbReference type="Pfam" id="PF24681">
    <property type="entry name" value="Kelch_KLHDC2_KLHL20_DRC7"/>
    <property type="match status" value="1"/>
</dbReference>
<dbReference type="SUPFAM" id="SSF50965">
    <property type="entry name" value="Galactose oxidase, central domain"/>
    <property type="match status" value="1"/>
</dbReference>
<comment type="subcellular location">
    <subcellularLocation>
        <location evidence="1">Membrane</location>
        <topology evidence="1">Single-pass membrane protein</topology>
    </subcellularLocation>
</comment>
<organism evidence="7 8">
    <name type="scientific">Exophiala bonariae</name>
    <dbReference type="NCBI Taxonomy" id="1690606"/>
    <lineage>
        <taxon>Eukaryota</taxon>
        <taxon>Fungi</taxon>
        <taxon>Dikarya</taxon>
        <taxon>Ascomycota</taxon>
        <taxon>Pezizomycotina</taxon>
        <taxon>Eurotiomycetes</taxon>
        <taxon>Chaetothyriomycetidae</taxon>
        <taxon>Chaetothyriales</taxon>
        <taxon>Herpotrichiellaceae</taxon>
        <taxon>Exophiala</taxon>
    </lineage>
</organism>
<keyword evidence="3 6" id="KW-1133">Transmembrane helix</keyword>
<dbReference type="Proteomes" id="UP001358417">
    <property type="component" value="Unassembled WGS sequence"/>
</dbReference>
<proteinExistence type="predicted"/>
<keyword evidence="4 6" id="KW-0472">Membrane</keyword>
<dbReference type="InterPro" id="IPR051694">
    <property type="entry name" value="Immunoregulatory_rcpt-like"/>
</dbReference>
<gene>
    <name evidence="7" type="ORF">LTR84_007399</name>
</gene>
<dbReference type="InterPro" id="IPR015915">
    <property type="entry name" value="Kelch-typ_b-propeller"/>
</dbReference>
<evidence type="ECO:0000256" key="3">
    <source>
        <dbReference type="ARBA" id="ARBA00022989"/>
    </source>
</evidence>